<keyword evidence="1" id="KW-1133">Transmembrane helix</keyword>
<accession>A0ABW9UXK6</accession>
<comment type="caution">
    <text evidence="2">The sequence shown here is derived from an EMBL/GenBank/DDBJ whole genome shotgun (WGS) entry which is preliminary data.</text>
</comment>
<protein>
    <submittedName>
        <fullName evidence="2">DUF417 family protein</fullName>
    </submittedName>
</protein>
<dbReference type="Proteomes" id="UP000444401">
    <property type="component" value="Unassembled WGS sequence"/>
</dbReference>
<gene>
    <name evidence="2" type="ORF">GRI72_07500</name>
</gene>
<keyword evidence="3" id="KW-1185">Reference proteome</keyword>
<evidence type="ECO:0000313" key="3">
    <source>
        <dbReference type="Proteomes" id="UP000444401"/>
    </source>
</evidence>
<feature type="transmembrane region" description="Helical" evidence="1">
    <location>
        <begin position="101"/>
        <end position="122"/>
    </location>
</feature>
<reference evidence="2 3" key="1">
    <citation type="submission" date="2019-12" db="EMBL/GenBank/DDBJ databases">
        <title>Genomic-based taxomic classification of the family Erythrobacteraceae.</title>
        <authorList>
            <person name="Xu L."/>
        </authorList>
    </citation>
    <scope>NUCLEOTIDE SEQUENCE [LARGE SCALE GENOMIC DNA]</scope>
    <source>
        <strain evidence="2 3">H32</strain>
    </source>
</reference>
<sequence length="167" mass="17714">MTAHATSIDSEISTQPSHLLPLLDRLTGKAMFFSLALVFLWFGGMKFTAYEAEAIQGLIENSPFVFFLLDLFGANGAARLIGIVELTIAGLLATRYLAPRLAAVGALGASATFVLTSSFFFSTPGVFLPEVGSLAISVVPGQFLLKDIVLLAVSLWAFKDALAAIRG</sequence>
<dbReference type="InterPro" id="IPR007339">
    <property type="entry name" value="RclC-like"/>
</dbReference>
<keyword evidence="1" id="KW-0812">Transmembrane</keyword>
<name>A0ABW9UXK6_9SPHN</name>
<dbReference type="PANTHER" id="PTHR40106">
    <property type="entry name" value="INNER MEMBRANE PROTEIN RCLC"/>
    <property type="match status" value="1"/>
</dbReference>
<evidence type="ECO:0000256" key="1">
    <source>
        <dbReference type="SAM" id="Phobius"/>
    </source>
</evidence>
<dbReference type="Pfam" id="PF04224">
    <property type="entry name" value="DUF417"/>
    <property type="match status" value="1"/>
</dbReference>
<dbReference type="EMBL" id="WTYO01000003">
    <property type="protein sequence ID" value="MXO68669.1"/>
    <property type="molecule type" value="Genomic_DNA"/>
</dbReference>
<feature type="transmembrane region" description="Helical" evidence="1">
    <location>
        <begin position="64"/>
        <end position="89"/>
    </location>
</feature>
<proteinExistence type="predicted"/>
<feature type="transmembrane region" description="Helical" evidence="1">
    <location>
        <begin position="26"/>
        <end position="44"/>
    </location>
</feature>
<dbReference type="RefSeq" id="WP_160733297.1">
    <property type="nucleotide sequence ID" value="NZ_WTYO01000003.1"/>
</dbReference>
<dbReference type="PANTHER" id="PTHR40106:SF1">
    <property type="entry name" value="INNER MEMBRANE PROTEIN RCLC"/>
    <property type="match status" value="1"/>
</dbReference>
<feature type="transmembrane region" description="Helical" evidence="1">
    <location>
        <begin position="134"/>
        <end position="158"/>
    </location>
</feature>
<evidence type="ECO:0000313" key="2">
    <source>
        <dbReference type="EMBL" id="MXO68669.1"/>
    </source>
</evidence>
<organism evidence="2 3">
    <name type="scientific">Pelagerythrobacter marinus</name>
    <dbReference type="NCBI Taxonomy" id="538382"/>
    <lineage>
        <taxon>Bacteria</taxon>
        <taxon>Pseudomonadati</taxon>
        <taxon>Pseudomonadota</taxon>
        <taxon>Alphaproteobacteria</taxon>
        <taxon>Sphingomonadales</taxon>
        <taxon>Erythrobacteraceae</taxon>
        <taxon>Pelagerythrobacter</taxon>
    </lineage>
</organism>
<keyword evidence="1" id="KW-0472">Membrane</keyword>